<dbReference type="Pfam" id="PF09740">
    <property type="entry name" value="DUF2043"/>
    <property type="match status" value="1"/>
</dbReference>
<feature type="region of interest" description="Disordered" evidence="11">
    <location>
        <begin position="497"/>
        <end position="516"/>
    </location>
</feature>
<evidence type="ECO:0000313" key="14">
    <source>
        <dbReference type="Proteomes" id="UP001164746"/>
    </source>
</evidence>
<keyword evidence="7" id="KW-0862">Zinc</keyword>
<feature type="region of interest" description="Disordered" evidence="11">
    <location>
        <begin position="376"/>
        <end position="397"/>
    </location>
</feature>
<evidence type="ECO:0000256" key="5">
    <source>
        <dbReference type="ARBA" id="ARBA00022763"/>
    </source>
</evidence>
<evidence type="ECO:0000256" key="1">
    <source>
        <dbReference type="ARBA" id="ARBA00004286"/>
    </source>
</evidence>
<feature type="region of interest" description="Disordered" evidence="11">
    <location>
        <begin position="271"/>
        <end position="322"/>
    </location>
</feature>
<comment type="similarity">
    <text evidence="2">Belongs to the UVSSA family.</text>
</comment>
<dbReference type="InterPro" id="IPR018610">
    <property type="entry name" value="UVSSA"/>
</dbReference>
<evidence type="ECO:0000256" key="9">
    <source>
        <dbReference type="ARBA" id="ARBA00023204"/>
    </source>
</evidence>
<evidence type="ECO:0000313" key="13">
    <source>
        <dbReference type="EMBL" id="WAR22389.1"/>
    </source>
</evidence>
<evidence type="ECO:0000256" key="11">
    <source>
        <dbReference type="SAM" id="MobiDB-lite"/>
    </source>
</evidence>
<evidence type="ECO:0000256" key="3">
    <source>
        <dbReference type="ARBA" id="ARBA00022454"/>
    </source>
</evidence>
<keyword evidence="8 10" id="KW-0175">Coiled coil</keyword>
<evidence type="ECO:0000256" key="4">
    <source>
        <dbReference type="ARBA" id="ARBA00022723"/>
    </source>
</evidence>
<dbReference type="PANTHER" id="PTHR28670:SF1">
    <property type="entry name" value="UV-STIMULATED SCAFFOLD PROTEIN A"/>
    <property type="match status" value="1"/>
</dbReference>
<feature type="region of interest" description="Disordered" evidence="11">
    <location>
        <begin position="678"/>
        <end position="712"/>
    </location>
</feature>
<reference evidence="13" key="1">
    <citation type="submission" date="2022-11" db="EMBL/GenBank/DDBJ databases">
        <title>Centuries of genome instability and evolution in soft-shell clam transmissible cancer (bioRxiv).</title>
        <authorList>
            <person name="Hart S.F.M."/>
            <person name="Yonemitsu M.A."/>
            <person name="Giersch R.M."/>
            <person name="Beal B.F."/>
            <person name="Arriagada G."/>
            <person name="Davis B.W."/>
            <person name="Ostrander E.A."/>
            <person name="Goff S.P."/>
            <person name="Metzger M.J."/>
        </authorList>
    </citation>
    <scope>NUCLEOTIDE SEQUENCE</scope>
    <source>
        <strain evidence="13">MELC-2E11</strain>
        <tissue evidence="13">Siphon/mantle</tissue>
    </source>
</reference>
<evidence type="ECO:0000256" key="10">
    <source>
        <dbReference type="SAM" id="Coils"/>
    </source>
</evidence>
<evidence type="ECO:0000256" key="6">
    <source>
        <dbReference type="ARBA" id="ARBA00022771"/>
    </source>
</evidence>
<protein>
    <submittedName>
        <fullName evidence="13">UVSSA-like protein</fullName>
    </submittedName>
</protein>
<keyword evidence="3" id="KW-0158">Chromosome</keyword>
<feature type="domain" description="UV-stimulated scaffold protein A C-terminal" evidence="12">
    <location>
        <begin position="551"/>
        <end position="662"/>
    </location>
</feature>
<evidence type="ECO:0000259" key="12">
    <source>
        <dbReference type="Pfam" id="PF09740"/>
    </source>
</evidence>
<organism evidence="13 14">
    <name type="scientific">Mya arenaria</name>
    <name type="common">Soft-shell clam</name>
    <dbReference type="NCBI Taxonomy" id="6604"/>
    <lineage>
        <taxon>Eukaryota</taxon>
        <taxon>Metazoa</taxon>
        <taxon>Spiralia</taxon>
        <taxon>Lophotrochozoa</taxon>
        <taxon>Mollusca</taxon>
        <taxon>Bivalvia</taxon>
        <taxon>Autobranchia</taxon>
        <taxon>Heteroconchia</taxon>
        <taxon>Euheterodonta</taxon>
        <taxon>Imparidentia</taxon>
        <taxon>Neoheterodontei</taxon>
        <taxon>Myida</taxon>
        <taxon>Myoidea</taxon>
        <taxon>Myidae</taxon>
        <taxon>Mya</taxon>
    </lineage>
</organism>
<feature type="compositionally biased region" description="Polar residues" evidence="11">
    <location>
        <begin position="271"/>
        <end position="311"/>
    </location>
</feature>
<feature type="compositionally biased region" description="Acidic residues" evidence="11">
    <location>
        <begin position="383"/>
        <end position="392"/>
    </location>
</feature>
<keyword evidence="6" id="KW-0863">Zinc-finger</keyword>
<dbReference type="Proteomes" id="UP001164746">
    <property type="component" value="Chromosome 12"/>
</dbReference>
<dbReference type="Pfam" id="PF20867">
    <property type="entry name" value="UVSSA_N"/>
    <property type="match status" value="1"/>
</dbReference>
<evidence type="ECO:0000256" key="8">
    <source>
        <dbReference type="ARBA" id="ARBA00023054"/>
    </source>
</evidence>
<gene>
    <name evidence="13" type="ORF">MAR_016363</name>
</gene>
<evidence type="ECO:0000256" key="2">
    <source>
        <dbReference type="ARBA" id="ARBA00009240"/>
    </source>
</evidence>
<keyword evidence="4" id="KW-0479">Metal-binding</keyword>
<feature type="coiled-coil region" evidence="10">
    <location>
        <begin position="201"/>
        <end position="243"/>
    </location>
</feature>
<accession>A0ABY7FMK7</accession>
<evidence type="ECO:0000256" key="7">
    <source>
        <dbReference type="ARBA" id="ARBA00022833"/>
    </source>
</evidence>
<feature type="compositionally biased region" description="Basic and acidic residues" evidence="11">
    <location>
        <begin position="312"/>
        <end position="322"/>
    </location>
</feature>
<name>A0ABY7FMK7_MYAAR</name>
<feature type="compositionally biased region" description="Basic residues" evidence="11">
    <location>
        <begin position="695"/>
        <end position="710"/>
    </location>
</feature>
<dbReference type="InterPro" id="IPR049408">
    <property type="entry name" value="UVSSA_N_a-solenoid_rpt"/>
</dbReference>
<keyword evidence="14" id="KW-1185">Reference proteome</keyword>
<keyword evidence="9" id="KW-0234">DNA repair</keyword>
<dbReference type="EMBL" id="CP111023">
    <property type="protein sequence ID" value="WAR22389.1"/>
    <property type="molecule type" value="Genomic_DNA"/>
</dbReference>
<sequence length="948" mass="107951">MTSINYEEPLEELMVALIGEILNWYTVLFDVLFKPIVLVAMSEELDETVCKQMKGLVELLSTSGKPILNQEVMKKFKKLCRTSDAYVNHAFELLMQQLHIKHAEVRLSVCQMVDELFHRSHVFRELIIEDLQTFIDLTTGLNKLVCLPAPKAVAMKMKELAIKTVYLWHDKYGPAYKKLALGYEFLKTCKQVEFEGVAADVALERRKQEETERKLEVARQDRLAKVTNQMSDLQEDIELCVTEVENGLELLMPTPDQFFIPVAMETSSEQEVTSSITSSSNNQKVISSESNSLENSFKLSSQTLSNAPSNEDSQKSKLCDQKSDCDGENVGEDFLQSLCKCGSKIDHIEEFSVISQGRDISKKTCKHCQDEPIKTVGNSEYEKESDNEDTADSDGFSQQHGLFNHNFSLTINVGGVSEPRVEETEDNKDIIEDVRGKYRLIKNRFLPKVKKWVETLTENKGDKVHIDQLLDLRVRLETVVKKCVELEIKAARRAVEEEDSDSEFEDVPDKDGYEEDIPEHKEQGCVIEEGESTGHVDASVGTKDKKKSLLEKAPVVAFGVDIEHWESPDKIKPAAKVRYDDASRFWVAERDPDDLETGEQGGSEEVASLTRRTFTYTGEFEPVKWKCRAPLSNGKLCERMDRVKCPFHGPVIGRDNEGQPTEAEDIDRLNRERIHREIEEASTSNGDNSEGGARGKGKGKGKGKAKKRKYPNLTDIQDTETSRSRLEAKIFNRTTLRKVNNALDAASMKKLAEKFSNQFNYIFTDQHKITSVFTDQHKITTVFTDQHKITSVLTDQHKITTVFTDQHKITSVLTDQHKITTVFTEQHKITTVFTDQHKITAVFTDQHKITTVFTDQHKITTVFTDQHKITSVLTDQHKITTVFTEQHKITTVFTDQHKITTVFIDQHKITTVFTDQHKITTVFTDQHKITTVFTDQHRSLQSSQTSTR</sequence>
<keyword evidence="5" id="KW-0227">DNA damage</keyword>
<dbReference type="InterPro" id="IPR049431">
    <property type="entry name" value="UVSSA_C"/>
</dbReference>
<dbReference type="PANTHER" id="PTHR28670">
    <property type="entry name" value="UV-STIMULATED SCAFFOLD PROTEIN A"/>
    <property type="match status" value="1"/>
</dbReference>
<comment type="subcellular location">
    <subcellularLocation>
        <location evidence="1">Chromosome</location>
    </subcellularLocation>
</comment>
<proteinExistence type="inferred from homology"/>